<evidence type="ECO:0000313" key="2">
    <source>
        <dbReference type="Ensembl" id="ENSJHYP00000017784.1"/>
    </source>
</evidence>
<evidence type="ECO:0000256" key="1">
    <source>
        <dbReference type="SAM" id="Phobius"/>
    </source>
</evidence>
<reference evidence="2" key="2">
    <citation type="submission" date="2025-09" db="UniProtKB">
        <authorList>
            <consortium name="Ensembl"/>
        </authorList>
    </citation>
    <scope>IDENTIFICATION</scope>
</reference>
<reference evidence="2" key="1">
    <citation type="submission" date="2025-08" db="UniProtKB">
        <authorList>
            <consortium name="Ensembl"/>
        </authorList>
    </citation>
    <scope>IDENTIFICATION</scope>
</reference>
<keyword evidence="1" id="KW-1133">Transmembrane helix</keyword>
<dbReference type="AlphaFoldDB" id="A0A8C5NR54"/>
<dbReference type="Ensembl" id="ENSJHYT00000021485.1">
    <property type="protein sequence ID" value="ENSJHYP00000017784.1"/>
    <property type="gene ID" value="ENSJHYG00000013582.1"/>
</dbReference>
<keyword evidence="1" id="KW-0812">Transmembrane</keyword>
<keyword evidence="1" id="KW-0472">Membrane</keyword>
<sequence>PALVVNQFSSHFWHYVSPCATVYEVVMLFFWQSYLLPHHCCGAFIRISLLQLEFLVSPLCPSLRGF</sequence>
<organism evidence="2 3">
    <name type="scientific">Junco hyemalis</name>
    <name type="common">Dark-eyed junco</name>
    <dbReference type="NCBI Taxonomy" id="40217"/>
    <lineage>
        <taxon>Eukaryota</taxon>
        <taxon>Metazoa</taxon>
        <taxon>Chordata</taxon>
        <taxon>Craniata</taxon>
        <taxon>Vertebrata</taxon>
        <taxon>Euteleostomi</taxon>
        <taxon>Archelosauria</taxon>
        <taxon>Archosauria</taxon>
        <taxon>Dinosauria</taxon>
        <taxon>Saurischia</taxon>
        <taxon>Theropoda</taxon>
        <taxon>Coelurosauria</taxon>
        <taxon>Aves</taxon>
        <taxon>Neognathae</taxon>
        <taxon>Neoaves</taxon>
        <taxon>Telluraves</taxon>
        <taxon>Australaves</taxon>
        <taxon>Passeriformes</taxon>
        <taxon>Passerellidae</taxon>
        <taxon>Junco</taxon>
    </lineage>
</organism>
<keyword evidence="3" id="KW-1185">Reference proteome</keyword>
<protein>
    <submittedName>
        <fullName evidence="2">Uncharacterized protein</fullName>
    </submittedName>
</protein>
<proteinExistence type="predicted"/>
<dbReference type="Proteomes" id="UP000694408">
    <property type="component" value="Unplaced"/>
</dbReference>
<accession>A0A8C5NR54</accession>
<evidence type="ECO:0000313" key="3">
    <source>
        <dbReference type="Proteomes" id="UP000694408"/>
    </source>
</evidence>
<name>A0A8C5NR54_JUNHY</name>
<feature type="transmembrane region" description="Helical" evidence="1">
    <location>
        <begin position="12"/>
        <end position="31"/>
    </location>
</feature>